<organism evidence="2 3">
    <name type="scientific">Flavobacterium pectinovorum</name>
    <dbReference type="NCBI Taxonomy" id="29533"/>
    <lineage>
        <taxon>Bacteria</taxon>
        <taxon>Pseudomonadati</taxon>
        <taxon>Bacteroidota</taxon>
        <taxon>Flavobacteriia</taxon>
        <taxon>Flavobacteriales</taxon>
        <taxon>Flavobacteriaceae</taxon>
        <taxon>Flavobacterium</taxon>
    </lineage>
</organism>
<sequence>MKNIKIVSLAACMAWLLSLMFFSACSNDDTASASSGAPVIESVMPSGYNVDGSLKPLTPVTLVDPKNYYVIHGKGLLTTTKVYFNDFDTYFRPTFVTDTDIIILVDENTPYANVSNQLKVVTAKGTAVFNLIVAPPVPTITQFYPINATVGQEVTITGKYFLNPIVTLAETKTQAAVPVTVVSSTLEKVVIKLPENADLRYLNVANVSGGVNSAYGVGTAIFDDVSYYGLDFPAWNNYTYLTDGKAEQGTTYIAKDMDAWGNLQGNWSWFDKLAPYSGIRVAIKAKVEGKVRLVFNGDWSDKSPTLSVTTEWKTFYLPWSMFSSSDRVQNITFQNQTATAKGDGLPNTFYIDNIGFMLKAE</sequence>
<name>A0A502EYG7_9FLAO</name>
<dbReference type="RefSeq" id="WP_140505450.1">
    <property type="nucleotide sequence ID" value="NZ_RCZH01000004.1"/>
</dbReference>
<dbReference type="Proteomes" id="UP000319700">
    <property type="component" value="Unassembled WGS sequence"/>
</dbReference>
<dbReference type="AlphaFoldDB" id="A0A502EYG7"/>
<dbReference type="Gene3D" id="2.60.120.430">
    <property type="entry name" value="Galactose-binding lectin"/>
    <property type="match status" value="1"/>
</dbReference>
<evidence type="ECO:0000256" key="1">
    <source>
        <dbReference type="SAM" id="SignalP"/>
    </source>
</evidence>
<evidence type="ECO:0000313" key="2">
    <source>
        <dbReference type="EMBL" id="TPG42162.1"/>
    </source>
</evidence>
<accession>A0A502EYG7</accession>
<dbReference type="InterPro" id="IPR014756">
    <property type="entry name" value="Ig_E-set"/>
</dbReference>
<reference evidence="2 3" key="1">
    <citation type="journal article" date="2019" name="Environ. Microbiol.">
        <title>Species interactions and distinct microbial communities in high Arctic permafrost affected cryosols are associated with the CH4 and CO2 gas fluxes.</title>
        <authorList>
            <person name="Altshuler I."/>
            <person name="Hamel J."/>
            <person name="Turney S."/>
            <person name="Magnuson E."/>
            <person name="Levesque R."/>
            <person name="Greer C."/>
            <person name="Whyte L.G."/>
        </authorList>
    </citation>
    <scope>NUCLEOTIDE SEQUENCE [LARGE SCALE GENOMIC DNA]</scope>
    <source>
        <strain evidence="2 3">42</strain>
    </source>
</reference>
<feature type="signal peptide" evidence="1">
    <location>
        <begin position="1"/>
        <end position="26"/>
    </location>
</feature>
<comment type="caution">
    <text evidence="2">The sequence shown here is derived from an EMBL/GenBank/DDBJ whole genome shotgun (WGS) entry which is preliminary data.</text>
</comment>
<keyword evidence="3" id="KW-1185">Reference proteome</keyword>
<proteinExistence type="predicted"/>
<dbReference type="Gene3D" id="2.60.40.10">
    <property type="entry name" value="Immunoglobulins"/>
    <property type="match status" value="2"/>
</dbReference>
<protein>
    <recommendedName>
        <fullName evidence="4">IPT/TIG domain-containing protein</fullName>
    </recommendedName>
</protein>
<evidence type="ECO:0008006" key="4">
    <source>
        <dbReference type="Google" id="ProtNLM"/>
    </source>
</evidence>
<evidence type="ECO:0000313" key="3">
    <source>
        <dbReference type="Proteomes" id="UP000319700"/>
    </source>
</evidence>
<gene>
    <name evidence="2" type="ORF">EAH81_07545</name>
</gene>
<dbReference type="EMBL" id="RCZH01000004">
    <property type="protein sequence ID" value="TPG42162.1"/>
    <property type="molecule type" value="Genomic_DNA"/>
</dbReference>
<dbReference type="OrthoDB" id="1491905at2"/>
<dbReference type="SUPFAM" id="SSF81296">
    <property type="entry name" value="E set domains"/>
    <property type="match status" value="1"/>
</dbReference>
<dbReference type="PROSITE" id="PS51257">
    <property type="entry name" value="PROKAR_LIPOPROTEIN"/>
    <property type="match status" value="1"/>
</dbReference>
<keyword evidence="1" id="KW-0732">Signal</keyword>
<dbReference type="InterPro" id="IPR013783">
    <property type="entry name" value="Ig-like_fold"/>
</dbReference>
<feature type="chain" id="PRO_5021209628" description="IPT/TIG domain-containing protein" evidence="1">
    <location>
        <begin position="27"/>
        <end position="361"/>
    </location>
</feature>